<dbReference type="InterPro" id="IPR021352">
    <property type="entry name" value="DUF2971"/>
</dbReference>
<name>A0A9W6CCA2_9FIRM</name>
<reference evidence="1" key="1">
    <citation type="submission" date="2022-11" db="EMBL/GenBank/DDBJ databases">
        <title>Draft genome sequence of Sellimonas catena strain 18CBH55.</title>
        <authorList>
            <person name="Hisatomi A."/>
            <person name="Ohkuma M."/>
            <person name="Sakamoto M."/>
        </authorList>
    </citation>
    <scope>NUCLEOTIDE SEQUENCE</scope>
    <source>
        <strain evidence="1">18CBH55</strain>
    </source>
</reference>
<dbReference type="EMBL" id="BSCH01000003">
    <property type="protein sequence ID" value="GLG89155.1"/>
    <property type="molecule type" value="Genomic_DNA"/>
</dbReference>
<dbReference type="Proteomes" id="UP001145094">
    <property type="component" value="Unassembled WGS sequence"/>
</dbReference>
<protein>
    <recommendedName>
        <fullName evidence="3">DUF2971 domain-containing protein</fullName>
    </recommendedName>
</protein>
<comment type="caution">
    <text evidence="1">The sequence shown here is derived from an EMBL/GenBank/DDBJ whole genome shotgun (WGS) entry which is preliminary data.</text>
</comment>
<sequence>MNQNTSEPQALYKYKSISGNSLDYFLDVIYNHRLFAPKVSDLNDPFEGFQLLPDGMQYAGISYYSGTPIPYGVMQSELERYRVISLTENLDNPLMWIHYADNFTGACIGFHKNPVFNDAFKISYYKNLTKHTYQDVESAKKLFRDGLSQKWIGWNYEKEWRYILETDHTFLEFDKKQISKICLGYKMKPNIRKAISSICKNEGYSVSIAYVDPYSCNVEIIDSDEYEKRLKERRLNI</sequence>
<evidence type="ECO:0008006" key="3">
    <source>
        <dbReference type="Google" id="ProtNLM"/>
    </source>
</evidence>
<dbReference type="AlphaFoldDB" id="A0A9W6CCA2"/>
<gene>
    <name evidence="1" type="ORF">Selli2_05820</name>
</gene>
<dbReference type="Pfam" id="PF11185">
    <property type="entry name" value="DUF2971"/>
    <property type="match status" value="1"/>
</dbReference>
<evidence type="ECO:0000313" key="2">
    <source>
        <dbReference type="Proteomes" id="UP001145094"/>
    </source>
</evidence>
<accession>A0A9W6CCA2</accession>
<proteinExistence type="predicted"/>
<evidence type="ECO:0000313" key="1">
    <source>
        <dbReference type="EMBL" id="GLG89155.1"/>
    </source>
</evidence>
<reference evidence="1" key="3">
    <citation type="journal article" date="2023" name="Int. J. Syst. Evol. Microbiol.">
        <title>Sellimonas catena sp. nov., isolated from human faeces.</title>
        <authorList>
            <person name="Hisatomi A."/>
            <person name="Ohkuma M."/>
            <person name="Sakamoto M."/>
        </authorList>
    </citation>
    <scope>NUCLEOTIDE SEQUENCE</scope>
    <source>
        <strain evidence="1">18CBH55</strain>
    </source>
</reference>
<reference evidence="1" key="2">
    <citation type="submission" date="2022-11" db="EMBL/GenBank/DDBJ databases">
        <title>Draft genome sequence of Sellimonas catena strain 18CBH55.</title>
        <authorList>
            <person name="Atsushi H."/>
            <person name="Moriya O."/>
            <person name="Mitsuo S."/>
        </authorList>
    </citation>
    <scope>NUCLEOTIDE SEQUENCE</scope>
    <source>
        <strain evidence="1">18CBH55</strain>
    </source>
</reference>
<organism evidence="1 2">
    <name type="scientific">Sellimonas catena</name>
    <dbReference type="NCBI Taxonomy" id="2994035"/>
    <lineage>
        <taxon>Bacteria</taxon>
        <taxon>Bacillati</taxon>
        <taxon>Bacillota</taxon>
        <taxon>Clostridia</taxon>
        <taxon>Lachnospirales</taxon>
        <taxon>Lachnospiraceae</taxon>
        <taxon>Sellimonas</taxon>
    </lineage>
</organism>
<dbReference type="RefSeq" id="WP_281844445.1">
    <property type="nucleotide sequence ID" value="NZ_BSCH01000003.1"/>
</dbReference>